<feature type="transmembrane region" description="Helical" evidence="6">
    <location>
        <begin position="290"/>
        <end position="306"/>
    </location>
</feature>
<keyword evidence="3 6" id="KW-0812">Transmembrane</keyword>
<dbReference type="SUPFAM" id="SSF103481">
    <property type="entry name" value="Multidrug resistance efflux transporter EmrE"/>
    <property type="match status" value="2"/>
</dbReference>
<feature type="transmembrane region" description="Helical" evidence="6">
    <location>
        <begin position="139"/>
        <end position="157"/>
    </location>
</feature>
<feature type="transmembrane region" description="Helical" evidence="6">
    <location>
        <begin position="232"/>
        <end position="254"/>
    </location>
</feature>
<keyword evidence="4 6" id="KW-1133">Transmembrane helix</keyword>
<feature type="domain" description="EamA" evidence="7">
    <location>
        <begin position="25"/>
        <end position="156"/>
    </location>
</feature>
<feature type="transmembrane region" description="Helical" evidence="6">
    <location>
        <begin position="52"/>
        <end position="72"/>
    </location>
</feature>
<evidence type="ECO:0000256" key="1">
    <source>
        <dbReference type="ARBA" id="ARBA00004651"/>
    </source>
</evidence>
<dbReference type="Pfam" id="PF00892">
    <property type="entry name" value="EamA"/>
    <property type="match status" value="2"/>
</dbReference>
<keyword evidence="5 6" id="KW-0472">Membrane</keyword>
<dbReference type="PANTHER" id="PTHR42920:SF5">
    <property type="entry name" value="EAMA DOMAIN-CONTAINING PROTEIN"/>
    <property type="match status" value="1"/>
</dbReference>
<dbReference type="PANTHER" id="PTHR42920">
    <property type="entry name" value="OS03G0707200 PROTEIN-RELATED"/>
    <property type="match status" value="1"/>
</dbReference>
<dbReference type="EMBL" id="JABAIM010000001">
    <property type="protein sequence ID" value="NLR74547.1"/>
    <property type="molecule type" value="Genomic_DNA"/>
</dbReference>
<sequence length="310" mass="33774">MSSTAEHTFASHESGRLHWWQDGRSLALLSATCFSLKAIFIKLAYAAGPVDAITLLAMRMGLALPAFILLARWGGGSTLSRREWFHLFLLGVTGYYLSSLFDFIGLKYITAGLERLILFTYPCFVLLADALIHGKRVRLATWGALAISYLGLVLAFWHDLMLVNVSQQVWIGSAWVLASCLTYALYYLGSGVMVKRVGSSRLAGYAGAFSSGLVLSQFMLTRSPAILLDLSLPIWGYAIAMALISTVLPIWLAARAVARLGAGQTAALGTIGPALTIFFGWIILSEPFSWVQLLGLVLVVYGISRLQKKS</sequence>
<feature type="domain" description="EamA" evidence="7">
    <location>
        <begin position="171"/>
        <end position="303"/>
    </location>
</feature>
<feature type="transmembrane region" description="Helical" evidence="6">
    <location>
        <begin position="202"/>
        <end position="220"/>
    </location>
</feature>
<comment type="subcellular location">
    <subcellularLocation>
        <location evidence="1">Cell membrane</location>
        <topology evidence="1">Multi-pass membrane protein</topology>
    </subcellularLocation>
</comment>
<dbReference type="InterPro" id="IPR000620">
    <property type="entry name" value="EamA_dom"/>
</dbReference>
<gene>
    <name evidence="8" type="ORF">HF682_05185</name>
</gene>
<feature type="transmembrane region" description="Helical" evidence="6">
    <location>
        <begin position="26"/>
        <end position="46"/>
    </location>
</feature>
<organism evidence="8 9">
    <name type="scientific">Leeia aquatica</name>
    <dbReference type="NCBI Taxonomy" id="2725557"/>
    <lineage>
        <taxon>Bacteria</taxon>
        <taxon>Pseudomonadati</taxon>
        <taxon>Pseudomonadota</taxon>
        <taxon>Betaproteobacteria</taxon>
        <taxon>Neisseriales</taxon>
        <taxon>Leeiaceae</taxon>
        <taxon>Leeia</taxon>
    </lineage>
</organism>
<feature type="transmembrane region" description="Helical" evidence="6">
    <location>
        <begin position="169"/>
        <end position="190"/>
    </location>
</feature>
<comment type="caution">
    <text evidence="8">The sequence shown here is derived from an EMBL/GenBank/DDBJ whole genome shotgun (WGS) entry which is preliminary data.</text>
</comment>
<evidence type="ECO:0000313" key="8">
    <source>
        <dbReference type="EMBL" id="NLR74547.1"/>
    </source>
</evidence>
<evidence type="ECO:0000313" key="9">
    <source>
        <dbReference type="Proteomes" id="UP000587991"/>
    </source>
</evidence>
<dbReference type="InterPro" id="IPR037185">
    <property type="entry name" value="EmrE-like"/>
</dbReference>
<dbReference type="Proteomes" id="UP000587991">
    <property type="component" value="Unassembled WGS sequence"/>
</dbReference>
<name>A0A847S652_9NEIS</name>
<keyword evidence="2" id="KW-1003">Cell membrane</keyword>
<protein>
    <submittedName>
        <fullName evidence="8">DMT family transporter</fullName>
    </submittedName>
</protein>
<dbReference type="RefSeq" id="WP_168876159.1">
    <property type="nucleotide sequence ID" value="NZ_JABAIM010000001.1"/>
</dbReference>
<feature type="transmembrane region" description="Helical" evidence="6">
    <location>
        <begin position="116"/>
        <end position="132"/>
    </location>
</feature>
<dbReference type="AlphaFoldDB" id="A0A847S652"/>
<proteinExistence type="predicted"/>
<reference evidence="8 9" key="1">
    <citation type="submission" date="2020-04" db="EMBL/GenBank/DDBJ databases">
        <title>Draft genome of Leeia sp. IMCC25680.</title>
        <authorList>
            <person name="Song J."/>
            <person name="Cho J.-C."/>
        </authorList>
    </citation>
    <scope>NUCLEOTIDE SEQUENCE [LARGE SCALE GENOMIC DNA]</scope>
    <source>
        <strain evidence="8 9">IMCC25680</strain>
    </source>
</reference>
<feature type="transmembrane region" description="Helical" evidence="6">
    <location>
        <begin position="266"/>
        <end position="284"/>
    </location>
</feature>
<evidence type="ECO:0000256" key="2">
    <source>
        <dbReference type="ARBA" id="ARBA00022475"/>
    </source>
</evidence>
<feature type="transmembrane region" description="Helical" evidence="6">
    <location>
        <begin position="84"/>
        <end position="104"/>
    </location>
</feature>
<evidence type="ECO:0000256" key="6">
    <source>
        <dbReference type="SAM" id="Phobius"/>
    </source>
</evidence>
<dbReference type="Gene3D" id="1.10.3730.20">
    <property type="match status" value="1"/>
</dbReference>
<evidence type="ECO:0000259" key="7">
    <source>
        <dbReference type="Pfam" id="PF00892"/>
    </source>
</evidence>
<evidence type="ECO:0000256" key="3">
    <source>
        <dbReference type="ARBA" id="ARBA00022692"/>
    </source>
</evidence>
<dbReference type="InterPro" id="IPR051258">
    <property type="entry name" value="Diverse_Substrate_Transporter"/>
</dbReference>
<accession>A0A847S652</accession>
<dbReference type="GO" id="GO:0005886">
    <property type="term" value="C:plasma membrane"/>
    <property type="evidence" value="ECO:0007669"/>
    <property type="project" value="UniProtKB-SubCell"/>
</dbReference>
<evidence type="ECO:0000256" key="5">
    <source>
        <dbReference type="ARBA" id="ARBA00023136"/>
    </source>
</evidence>
<evidence type="ECO:0000256" key="4">
    <source>
        <dbReference type="ARBA" id="ARBA00022989"/>
    </source>
</evidence>
<keyword evidence="9" id="KW-1185">Reference proteome</keyword>